<protein>
    <submittedName>
        <fullName evidence="2">Uncharacterized protein</fullName>
    </submittedName>
</protein>
<proteinExistence type="predicted"/>
<name>A0A182LYK7_9DIPT</name>
<reference evidence="2" key="2">
    <citation type="submission" date="2020-05" db="UniProtKB">
        <authorList>
            <consortium name="EnsemblMetazoa"/>
        </authorList>
    </citation>
    <scope>IDENTIFICATION</scope>
    <source>
        <strain evidence="2">A-37</strain>
    </source>
</reference>
<feature type="compositionally biased region" description="Basic and acidic residues" evidence="1">
    <location>
        <begin position="20"/>
        <end position="38"/>
    </location>
</feature>
<dbReference type="VEuPathDB" id="VectorBase:ACUA005085"/>
<organism evidence="2 3">
    <name type="scientific">Anopheles culicifacies</name>
    <dbReference type="NCBI Taxonomy" id="139723"/>
    <lineage>
        <taxon>Eukaryota</taxon>
        <taxon>Metazoa</taxon>
        <taxon>Ecdysozoa</taxon>
        <taxon>Arthropoda</taxon>
        <taxon>Hexapoda</taxon>
        <taxon>Insecta</taxon>
        <taxon>Pterygota</taxon>
        <taxon>Neoptera</taxon>
        <taxon>Endopterygota</taxon>
        <taxon>Diptera</taxon>
        <taxon>Nematocera</taxon>
        <taxon>Culicoidea</taxon>
        <taxon>Culicidae</taxon>
        <taxon>Anophelinae</taxon>
        <taxon>Anopheles</taxon>
        <taxon>culicifacies species complex</taxon>
    </lineage>
</organism>
<reference evidence="3" key="1">
    <citation type="submission" date="2013-09" db="EMBL/GenBank/DDBJ databases">
        <title>The Genome Sequence of Anopheles culicifacies species A.</title>
        <authorList>
            <consortium name="The Broad Institute Genomics Platform"/>
            <person name="Neafsey D.E."/>
            <person name="Besansky N."/>
            <person name="Howell P."/>
            <person name="Walton C."/>
            <person name="Young S.K."/>
            <person name="Zeng Q."/>
            <person name="Gargeya S."/>
            <person name="Fitzgerald M."/>
            <person name="Haas B."/>
            <person name="Abouelleil A."/>
            <person name="Allen A.W."/>
            <person name="Alvarado L."/>
            <person name="Arachchi H.M."/>
            <person name="Berlin A.M."/>
            <person name="Chapman S.B."/>
            <person name="Gainer-Dewar J."/>
            <person name="Goldberg J."/>
            <person name="Griggs A."/>
            <person name="Gujja S."/>
            <person name="Hansen M."/>
            <person name="Howarth C."/>
            <person name="Imamovic A."/>
            <person name="Ireland A."/>
            <person name="Larimer J."/>
            <person name="McCowan C."/>
            <person name="Murphy C."/>
            <person name="Pearson M."/>
            <person name="Poon T.W."/>
            <person name="Priest M."/>
            <person name="Roberts A."/>
            <person name="Saif S."/>
            <person name="Shea T."/>
            <person name="Sisk P."/>
            <person name="Sykes S."/>
            <person name="Wortman J."/>
            <person name="Nusbaum C."/>
            <person name="Birren B."/>
        </authorList>
    </citation>
    <scope>NUCLEOTIDE SEQUENCE [LARGE SCALE GENOMIC DNA]</scope>
    <source>
        <strain evidence="3">A-37</strain>
    </source>
</reference>
<keyword evidence="3" id="KW-1185">Reference proteome</keyword>
<dbReference type="Proteomes" id="UP000075883">
    <property type="component" value="Unassembled WGS sequence"/>
</dbReference>
<evidence type="ECO:0000256" key="1">
    <source>
        <dbReference type="SAM" id="MobiDB-lite"/>
    </source>
</evidence>
<dbReference type="EMBL" id="AXCM01000428">
    <property type="status" value="NOT_ANNOTATED_CDS"/>
    <property type="molecule type" value="Genomic_DNA"/>
</dbReference>
<dbReference type="AlphaFoldDB" id="A0A182LYK7"/>
<dbReference type="EnsemblMetazoa" id="ACUA005085-RA">
    <property type="protein sequence ID" value="ACUA005085-PA"/>
    <property type="gene ID" value="ACUA005085"/>
</dbReference>
<evidence type="ECO:0000313" key="3">
    <source>
        <dbReference type="Proteomes" id="UP000075883"/>
    </source>
</evidence>
<evidence type="ECO:0000313" key="2">
    <source>
        <dbReference type="EnsemblMetazoa" id="ACUA005085-PA"/>
    </source>
</evidence>
<accession>A0A182LYK7</accession>
<sequence>MYNVPLWNPEKITDEVTEAVDGRRKENVTDSEKLEAGKKHNPPSWVERLGGGLKNGAGLKRQDRGSNSSRAGPSYVLLTILLRVTSKYGSQKWKAKTSRGCRAIKEEEEEQ</sequence>
<feature type="region of interest" description="Disordered" evidence="1">
    <location>
        <begin position="20"/>
        <end position="71"/>
    </location>
</feature>